<dbReference type="AlphaFoldDB" id="A0A645I955"/>
<evidence type="ECO:0000256" key="1">
    <source>
        <dbReference type="SAM" id="Phobius"/>
    </source>
</evidence>
<dbReference type="EMBL" id="VSSQ01109285">
    <property type="protein sequence ID" value="MPN47640.1"/>
    <property type="molecule type" value="Genomic_DNA"/>
</dbReference>
<sequence length="128" mass="13435">MRLADPPFVLQIEDLPGLINGEAILGVAFVGPILDLGLFVPVLAVTPLQPGRHRVIRTQRKADPGTGIDAPLAQGFVLDGPFAQIASGVVLQTLDVLGLLGLLATCLDEPVAPRRPAVVPPPQTRDIV</sequence>
<reference evidence="2" key="1">
    <citation type="submission" date="2019-08" db="EMBL/GenBank/DDBJ databases">
        <authorList>
            <person name="Kucharzyk K."/>
            <person name="Murdoch R.W."/>
            <person name="Higgins S."/>
            <person name="Loffler F."/>
        </authorList>
    </citation>
    <scope>NUCLEOTIDE SEQUENCE</scope>
</reference>
<proteinExistence type="predicted"/>
<evidence type="ECO:0000313" key="2">
    <source>
        <dbReference type="EMBL" id="MPN47640.1"/>
    </source>
</evidence>
<protein>
    <submittedName>
        <fullName evidence="2">Uncharacterized protein</fullName>
    </submittedName>
</protein>
<keyword evidence="1" id="KW-0472">Membrane</keyword>
<feature type="transmembrane region" description="Helical" evidence="1">
    <location>
        <begin position="23"/>
        <end position="45"/>
    </location>
</feature>
<gene>
    <name evidence="2" type="ORF">SDC9_195243</name>
</gene>
<keyword evidence="1" id="KW-1133">Transmembrane helix</keyword>
<accession>A0A645I955</accession>
<keyword evidence="1" id="KW-0812">Transmembrane</keyword>
<organism evidence="2">
    <name type="scientific">bioreactor metagenome</name>
    <dbReference type="NCBI Taxonomy" id="1076179"/>
    <lineage>
        <taxon>unclassified sequences</taxon>
        <taxon>metagenomes</taxon>
        <taxon>ecological metagenomes</taxon>
    </lineage>
</organism>
<comment type="caution">
    <text evidence="2">The sequence shown here is derived from an EMBL/GenBank/DDBJ whole genome shotgun (WGS) entry which is preliminary data.</text>
</comment>
<name>A0A645I955_9ZZZZ</name>